<dbReference type="Proteomes" id="UP000078544">
    <property type="component" value="Unassembled WGS sequence"/>
</dbReference>
<evidence type="ECO:0000313" key="8">
    <source>
        <dbReference type="EMBL" id="KZZ95944.1"/>
    </source>
</evidence>
<reference evidence="8 9" key="1">
    <citation type="journal article" date="2016" name="Genome Biol. Evol.">
        <title>Divergent and convergent evolution of fungal pathogenicity.</title>
        <authorList>
            <person name="Shang Y."/>
            <person name="Xiao G."/>
            <person name="Zheng P."/>
            <person name="Cen K."/>
            <person name="Zhan S."/>
            <person name="Wang C."/>
        </authorList>
    </citation>
    <scope>NUCLEOTIDE SEQUENCE [LARGE SCALE GENOMIC DNA]</scope>
    <source>
        <strain evidence="8 9">RCEF 2490</strain>
    </source>
</reference>
<dbReference type="Pfam" id="PF08543">
    <property type="entry name" value="Phos_pyr_kin"/>
    <property type="match status" value="1"/>
</dbReference>
<keyword evidence="3" id="KW-0808">Transferase</keyword>
<dbReference type="PANTHER" id="PTHR10534">
    <property type="entry name" value="PYRIDOXAL KINASE"/>
    <property type="match status" value="1"/>
</dbReference>
<evidence type="ECO:0000256" key="2">
    <source>
        <dbReference type="ARBA" id="ARBA00012104"/>
    </source>
</evidence>
<dbReference type="AlphaFoldDB" id="A0A168BZC3"/>
<organism evidence="8 9">
    <name type="scientific">Moelleriella libera RCEF 2490</name>
    <dbReference type="NCBI Taxonomy" id="1081109"/>
    <lineage>
        <taxon>Eukaryota</taxon>
        <taxon>Fungi</taxon>
        <taxon>Dikarya</taxon>
        <taxon>Ascomycota</taxon>
        <taxon>Pezizomycotina</taxon>
        <taxon>Sordariomycetes</taxon>
        <taxon>Hypocreomycetidae</taxon>
        <taxon>Hypocreales</taxon>
        <taxon>Clavicipitaceae</taxon>
        <taxon>Moelleriella</taxon>
    </lineage>
</organism>
<dbReference type="STRING" id="1081109.A0A168BZC3"/>
<dbReference type="GO" id="GO:0005829">
    <property type="term" value="C:cytosol"/>
    <property type="evidence" value="ECO:0007669"/>
    <property type="project" value="TreeGrafter"/>
</dbReference>
<evidence type="ECO:0000256" key="5">
    <source>
        <dbReference type="ARBA" id="ARBA00022777"/>
    </source>
</evidence>
<dbReference type="NCBIfam" id="TIGR00687">
    <property type="entry name" value="pyridox_kin"/>
    <property type="match status" value="1"/>
</dbReference>
<dbReference type="InterPro" id="IPR029056">
    <property type="entry name" value="Ribokinase-like"/>
</dbReference>
<dbReference type="CDD" id="cd01173">
    <property type="entry name" value="pyridoxal_pyridoxamine_kinase"/>
    <property type="match status" value="1"/>
</dbReference>
<dbReference type="InterPro" id="IPR013749">
    <property type="entry name" value="PM/HMP-P_kinase-1"/>
</dbReference>
<dbReference type="GO" id="GO:0008478">
    <property type="term" value="F:pyridoxal kinase activity"/>
    <property type="evidence" value="ECO:0007669"/>
    <property type="project" value="UniProtKB-EC"/>
</dbReference>
<dbReference type="InterPro" id="IPR004625">
    <property type="entry name" value="PyrdxlKinase"/>
</dbReference>
<evidence type="ECO:0000256" key="1">
    <source>
        <dbReference type="ARBA" id="ARBA00008805"/>
    </source>
</evidence>
<gene>
    <name evidence="8" type="ORF">AAL_04240</name>
</gene>
<dbReference type="GO" id="GO:0009443">
    <property type="term" value="P:pyridoxal 5'-phosphate salvage"/>
    <property type="evidence" value="ECO:0007669"/>
    <property type="project" value="InterPro"/>
</dbReference>
<dbReference type="OrthoDB" id="2104723at2759"/>
<dbReference type="GO" id="GO:0005524">
    <property type="term" value="F:ATP binding"/>
    <property type="evidence" value="ECO:0007669"/>
    <property type="project" value="UniProtKB-KW"/>
</dbReference>
<evidence type="ECO:0000256" key="3">
    <source>
        <dbReference type="ARBA" id="ARBA00022679"/>
    </source>
</evidence>
<evidence type="ECO:0000259" key="7">
    <source>
        <dbReference type="Pfam" id="PF08543"/>
    </source>
</evidence>
<dbReference type="EMBL" id="AZGY01000008">
    <property type="protein sequence ID" value="KZZ95944.1"/>
    <property type="molecule type" value="Genomic_DNA"/>
</dbReference>
<dbReference type="PANTHER" id="PTHR10534:SF2">
    <property type="entry name" value="PYRIDOXAL KINASE"/>
    <property type="match status" value="1"/>
</dbReference>
<keyword evidence="9" id="KW-1185">Reference proteome</keyword>
<keyword evidence="4" id="KW-0547">Nucleotide-binding</keyword>
<name>A0A168BZC3_9HYPO</name>
<comment type="caution">
    <text evidence="8">The sequence shown here is derived from an EMBL/GenBank/DDBJ whole genome shotgun (WGS) entry which is preliminary data.</text>
</comment>
<evidence type="ECO:0000313" key="9">
    <source>
        <dbReference type="Proteomes" id="UP000078544"/>
    </source>
</evidence>
<dbReference type="EC" id="2.7.1.35" evidence="2"/>
<dbReference type="SUPFAM" id="SSF53613">
    <property type="entry name" value="Ribokinase-like"/>
    <property type="match status" value="1"/>
</dbReference>
<feature type="domain" description="Pyridoxamine kinase/Phosphomethylpyrimidine kinase" evidence="7">
    <location>
        <begin position="109"/>
        <end position="238"/>
    </location>
</feature>
<proteinExistence type="inferred from homology"/>
<dbReference type="Gene3D" id="3.40.1190.20">
    <property type="match status" value="1"/>
</dbReference>
<protein>
    <recommendedName>
        <fullName evidence="2">pyridoxal kinase</fullName>
        <ecNumber evidence="2">2.7.1.35</ecNumber>
    </recommendedName>
</protein>
<evidence type="ECO:0000256" key="4">
    <source>
        <dbReference type="ARBA" id="ARBA00022741"/>
    </source>
</evidence>
<keyword evidence="5 8" id="KW-0418">Kinase</keyword>
<keyword evidence="6" id="KW-0067">ATP-binding</keyword>
<sequence>MSELPTRVLAVASHVVSGYVGNKIAVFTLQSLGYDVAALNTVQFSYGQWTGTKASAQEITDLYQGMRQSHLDDFDVMLSGYIPGAEAVVAVGEIAKELKTKNAHAPGSFFWVLDPVMGDNGKIYVAEDVVPAYKNLLQYADLILPNQFEAELLSDVKIVDTESLKAAIQALHDKYRVPHIIITSVSFSQTGKQLSVIGSSMTAAGKARLFRIVFPSIDCYFCGTGDMFGALVTARMREAVRDDDADGAGNLLRVASWLSPDSVTVASELPLAKAAEKVLGSMHHVLTRTQQGIQGIVDKTRAGLTEDERTSGKAEQHIKSKAAELRLVQHLDALQNPQVLFKAQSI</sequence>
<accession>A0A168BZC3</accession>
<comment type="similarity">
    <text evidence="1">Belongs to the pyridoxine kinase family.</text>
</comment>
<evidence type="ECO:0000256" key="6">
    <source>
        <dbReference type="ARBA" id="ARBA00022840"/>
    </source>
</evidence>